<reference evidence="3" key="1">
    <citation type="submission" date="2021-03" db="EMBL/GenBank/DDBJ databases">
        <title>Antimicrobial resistance genes in bacteria isolated from Japanese honey, and their potential for conferring macrolide and lincosamide resistance in the American foulbrood pathogen Paenibacillus larvae.</title>
        <authorList>
            <person name="Okamoto M."/>
            <person name="Kumagai M."/>
            <person name="Kanamori H."/>
            <person name="Takamatsu D."/>
        </authorList>
    </citation>
    <scope>NUCLEOTIDE SEQUENCE</scope>
    <source>
        <strain evidence="3">J40TS1</strain>
    </source>
</reference>
<feature type="coiled-coil region" evidence="2">
    <location>
        <begin position="108"/>
        <end position="142"/>
    </location>
</feature>
<dbReference type="RefSeq" id="WP_281425666.1">
    <property type="nucleotide sequence ID" value="NZ_BOSE01000009.1"/>
</dbReference>
<evidence type="ECO:0000256" key="2">
    <source>
        <dbReference type="SAM" id="Coils"/>
    </source>
</evidence>
<evidence type="ECO:0000256" key="1">
    <source>
        <dbReference type="ARBA" id="ARBA00043985"/>
    </source>
</evidence>
<name>A0A920CVU2_9BACL</name>
<keyword evidence="2" id="KW-0175">Coiled coil</keyword>
<comment type="similarity">
    <text evidence="1">Belongs to the PspA/Vipp/IM30 family.</text>
</comment>
<protein>
    <submittedName>
        <fullName evidence="3">Protein LiaH</fullName>
    </submittedName>
</protein>
<dbReference type="PANTHER" id="PTHR31088">
    <property type="entry name" value="MEMBRANE-ASSOCIATED PROTEIN VIPP1, CHLOROPLASTIC"/>
    <property type="match status" value="1"/>
</dbReference>
<dbReference type="InterPro" id="IPR007157">
    <property type="entry name" value="PspA_VIPP1"/>
</dbReference>
<sequence length="228" mass="26279">MGILRRIVSMTKAAANEMLDKMENPAMMMNQYLRDLEEQIAQAEQAVVEQQTQERILQAKLDDNNVQIAHYEEKAEQAALEGRERDARAALEAKLLYQEQYDQNVKLQQMAAQAIVELKQRIEAMKEEQAQLQNKRSELMTRLQQTGGSKGYPFASNLQANSATQGFNRIEQKIMEWEAQQEVYASNYGYKTPTTGYAEQQQELRNAYVDEELQRLMQKQSSKSSEQS</sequence>
<dbReference type="Pfam" id="PF04012">
    <property type="entry name" value="PspA_IM30"/>
    <property type="match status" value="1"/>
</dbReference>
<comment type="caution">
    <text evidence="3">The sequence shown here is derived from an EMBL/GenBank/DDBJ whole genome shotgun (WGS) entry which is preliminary data.</text>
</comment>
<keyword evidence="4" id="KW-1185">Reference proteome</keyword>
<evidence type="ECO:0000313" key="3">
    <source>
        <dbReference type="EMBL" id="GIP18547.1"/>
    </source>
</evidence>
<dbReference type="PANTHER" id="PTHR31088:SF6">
    <property type="entry name" value="PHAGE SHOCK PROTEIN A"/>
    <property type="match status" value="1"/>
</dbReference>
<organism evidence="3 4">
    <name type="scientific">Paenibacillus montaniterrae</name>
    <dbReference type="NCBI Taxonomy" id="429341"/>
    <lineage>
        <taxon>Bacteria</taxon>
        <taxon>Bacillati</taxon>
        <taxon>Bacillota</taxon>
        <taxon>Bacilli</taxon>
        <taxon>Bacillales</taxon>
        <taxon>Paenibacillaceae</taxon>
        <taxon>Paenibacillus</taxon>
    </lineage>
</organism>
<dbReference type="AlphaFoldDB" id="A0A920CVU2"/>
<dbReference type="Proteomes" id="UP000683139">
    <property type="component" value="Unassembled WGS sequence"/>
</dbReference>
<dbReference type="EMBL" id="BOSE01000009">
    <property type="protein sequence ID" value="GIP18547.1"/>
    <property type="molecule type" value="Genomic_DNA"/>
</dbReference>
<proteinExistence type="inferred from homology"/>
<gene>
    <name evidence="3" type="primary">liaH</name>
    <name evidence="3" type="ORF">J40TS1_41890</name>
</gene>
<accession>A0A920CVU2</accession>
<feature type="coiled-coil region" evidence="2">
    <location>
        <begin position="26"/>
        <end position="81"/>
    </location>
</feature>
<evidence type="ECO:0000313" key="4">
    <source>
        <dbReference type="Proteomes" id="UP000683139"/>
    </source>
</evidence>